<proteinExistence type="predicted"/>
<sequence>MFPDYGHIPQPCSLPGSSSRHMSSYPQFMHSVAPYLAEQMDPQSFNILYSMINDFDMSQQAKAMEEAQMDLEHHNQSRPGRLSIDSHFHAPAASGHSAARQSFDSSRSFYGRGIGEDGVHRNINARQIDLNNNDSSIQEDEEAARYTRYTKGSHSNTHDIDMDEDEEEDYLVEDGNPDDTEDLACAG</sequence>
<evidence type="ECO:0000256" key="1">
    <source>
        <dbReference type="SAM" id="MobiDB-lite"/>
    </source>
</evidence>
<organism evidence="2 3">
    <name type="scientific">Stylosanthes scabra</name>
    <dbReference type="NCBI Taxonomy" id="79078"/>
    <lineage>
        <taxon>Eukaryota</taxon>
        <taxon>Viridiplantae</taxon>
        <taxon>Streptophyta</taxon>
        <taxon>Embryophyta</taxon>
        <taxon>Tracheophyta</taxon>
        <taxon>Spermatophyta</taxon>
        <taxon>Magnoliopsida</taxon>
        <taxon>eudicotyledons</taxon>
        <taxon>Gunneridae</taxon>
        <taxon>Pentapetalae</taxon>
        <taxon>rosids</taxon>
        <taxon>fabids</taxon>
        <taxon>Fabales</taxon>
        <taxon>Fabaceae</taxon>
        <taxon>Papilionoideae</taxon>
        <taxon>50 kb inversion clade</taxon>
        <taxon>dalbergioids sensu lato</taxon>
        <taxon>Dalbergieae</taxon>
        <taxon>Pterocarpus clade</taxon>
        <taxon>Stylosanthes</taxon>
    </lineage>
</organism>
<name>A0ABU6STK5_9FABA</name>
<protein>
    <recommendedName>
        <fullName evidence="4">CUE domain-containing protein</fullName>
    </recommendedName>
</protein>
<feature type="region of interest" description="Disordered" evidence="1">
    <location>
        <begin position="131"/>
        <end position="187"/>
    </location>
</feature>
<dbReference type="Proteomes" id="UP001341840">
    <property type="component" value="Unassembled WGS sequence"/>
</dbReference>
<reference evidence="2 3" key="1">
    <citation type="journal article" date="2023" name="Plants (Basel)">
        <title>Bridging the Gap: Combining Genomics and Transcriptomics Approaches to Understand Stylosanthes scabra, an Orphan Legume from the Brazilian Caatinga.</title>
        <authorList>
            <person name="Ferreira-Neto J.R.C."/>
            <person name="da Silva M.D."/>
            <person name="Binneck E."/>
            <person name="de Melo N.F."/>
            <person name="da Silva R.H."/>
            <person name="de Melo A.L.T.M."/>
            <person name="Pandolfi V."/>
            <person name="Bustamante F.O."/>
            <person name="Brasileiro-Vidal A.C."/>
            <person name="Benko-Iseppon A.M."/>
        </authorList>
    </citation>
    <scope>NUCLEOTIDE SEQUENCE [LARGE SCALE GENOMIC DNA]</scope>
    <source>
        <tissue evidence="2">Leaves</tissue>
    </source>
</reference>
<evidence type="ECO:0000313" key="3">
    <source>
        <dbReference type="Proteomes" id="UP001341840"/>
    </source>
</evidence>
<evidence type="ECO:0000313" key="2">
    <source>
        <dbReference type="EMBL" id="MED6139777.1"/>
    </source>
</evidence>
<gene>
    <name evidence="2" type="ORF">PIB30_087139</name>
</gene>
<comment type="caution">
    <text evidence="2">The sequence shown here is derived from an EMBL/GenBank/DDBJ whole genome shotgun (WGS) entry which is preliminary data.</text>
</comment>
<keyword evidence="3" id="KW-1185">Reference proteome</keyword>
<dbReference type="EMBL" id="JASCZI010061937">
    <property type="protein sequence ID" value="MED6139777.1"/>
    <property type="molecule type" value="Genomic_DNA"/>
</dbReference>
<accession>A0ABU6STK5</accession>
<evidence type="ECO:0008006" key="4">
    <source>
        <dbReference type="Google" id="ProtNLM"/>
    </source>
</evidence>
<feature type="compositionally biased region" description="Acidic residues" evidence="1">
    <location>
        <begin position="161"/>
        <end position="187"/>
    </location>
</feature>